<dbReference type="EMBL" id="JAATJC010000001">
    <property type="protein sequence ID" value="NJC06696.1"/>
    <property type="molecule type" value="Genomic_DNA"/>
</dbReference>
<sequence length="267" mass="29673">MASKYLDLSADRIKVLRSADPAIKVIAGQSTPISFTWMRGAFKRDHDIKESLDWGKAILSDVDQLDQYLYTYGKMVCSQWQEFTANLTFKPEPLRVVDYGCGQGLAGILLSDKFGSEFRKSVKEVLLVEPSPEALIRAEAVYQNLFSKAEITCLSKKLGDLEKSDFEASDSKTLHLFSNILDITGFELGALFSALLTEGEHIVLAVSHNREFAGGAGRLRGIKDELDKAKYRSWIDVKESDIREFTCGDGGKFPAIGWNAFLGINRG</sequence>
<reference evidence="1 2" key="1">
    <citation type="submission" date="2020-03" db="EMBL/GenBank/DDBJ databases">
        <title>Genomic Encyclopedia of Type Strains, Phase IV (KMG-IV): sequencing the most valuable type-strain genomes for metagenomic binning, comparative biology and taxonomic classification.</title>
        <authorList>
            <person name="Goeker M."/>
        </authorList>
    </citation>
    <scope>NUCLEOTIDE SEQUENCE [LARGE SCALE GENOMIC DNA]</scope>
    <source>
        <strain evidence="1 2">DSM 16846</strain>
    </source>
</reference>
<dbReference type="Proteomes" id="UP000558192">
    <property type="component" value="Unassembled WGS sequence"/>
</dbReference>
<evidence type="ECO:0000313" key="2">
    <source>
        <dbReference type="Proteomes" id="UP000558192"/>
    </source>
</evidence>
<dbReference type="RefSeq" id="WP_168070067.1">
    <property type="nucleotide sequence ID" value="NZ_JAATJC010000001.1"/>
</dbReference>
<dbReference type="AlphaFoldDB" id="A0A7X6BI20"/>
<protein>
    <submittedName>
        <fullName evidence="1">SAM-dependent methyltransferase</fullName>
    </submittedName>
</protein>
<gene>
    <name evidence="1" type="ORF">GGQ97_002489</name>
</gene>
<evidence type="ECO:0000313" key="1">
    <source>
        <dbReference type="EMBL" id="NJC06696.1"/>
    </source>
</evidence>
<keyword evidence="1" id="KW-0489">Methyltransferase</keyword>
<accession>A0A7X6BI20</accession>
<name>A0A7X6BI20_9SPHN</name>
<comment type="caution">
    <text evidence="1">The sequence shown here is derived from an EMBL/GenBank/DDBJ whole genome shotgun (WGS) entry which is preliminary data.</text>
</comment>
<dbReference type="Gene3D" id="3.40.50.150">
    <property type="entry name" value="Vaccinia Virus protein VP39"/>
    <property type="match status" value="1"/>
</dbReference>
<organism evidence="1 2">
    <name type="scientific">Sphingomonas kaistensis</name>
    <dbReference type="NCBI Taxonomy" id="298708"/>
    <lineage>
        <taxon>Bacteria</taxon>
        <taxon>Pseudomonadati</taxon>
        <taxon>Pseudomonadota</taxon>
        <taxon>Alphaproteobacteria</taxon>
        <taxon>Sphingomonadales</taxon>
        <taxon>Sphingomonadaceae</taxon>
        <taxon>Sphingomonas</taxon>
    </lineage>
</organism>
<dbReference type="GO" id="GO:0008168">
    <property type="term" value="F:methyltransferase activity"/>
    <property type="evidence" value="ECO:0007669"/>
    <property type="project" value="UniProtKB-KW"/>
</dbReference>
<keyword evidence="1" id="KW-0808">Transferase</keyword>
<dbReference type="InterPro" id="IPR029063">
    <property type="entry name" value="SAM-dependent_MTases_sf"/>
</dbReference>
<keyword evidence="2" id="KW-1185">Reference proteome</keyword>
<proteinExistence type="predicted"/>
<dbReference type="GO" id="GO:0032259">
    <property type="term" value="P:methylation"/>
    <property type="evidence" value="ECO:0007669"/>
    <property type="project" value="UniProtKB-KW"/>
</dbReference>
<dbReference type="SUPFAM" id="SSF53335">
    <property type="entry name" value="S-adenosyl-L-methionine-dependent methyltransferases"/>
    <property type="match status" value="1"/>
</dbReference>